<dbReference type="GO" id="GO:0006310">
    <property type="term" value="P:DNA recombination"/>
    <property type="evidence" value="ECO:0007669"/>
    <property type="project" value="InterPro"/>
</dbReference>
<dbReference type="Proteomes" id="UP000306509">
    <property type="component" value="Unassembled WGS sequence"/>
</dbReference>
<evidence type="ECO:0000256" key="5">
    <source>
        <dbReference type="ARBA" id="ARBA00022763"/>
    </source>
</evidence>
<dbReference type="RefSeq" id="WP_027293834.1">
    <property type="nucleotide sequence ID" value="NZ_CABMJZ010000005.1"/>
</dbReference>
<comment type="function">
    <text evidence="1 9">May be involved in recombinational repair of damaged DNA.</text>
</comment>
<dbReference type="OrthoDB" id="9806954at2"/>
<evidence type="ECO:0000256" key="6">
    <source>
        <dbReference type="ARBA" id="ARBA00022840"/>
    </source>
</evidence>
<dbReference type="SUPFAM" id="SSF52540">
    <property type="entry name" value="P-loop containing nucleoside triphosphate hydrolases"/>
    <property type="match status" value="1"/>
</dbReference>
<gene>
    <name evidence="12" type="primary">recN</name>
    <name evidence="12" type="ORF">DSM106044_01777</name>
</gene>
<dbReference type="Gene3D" id="3.40.50.300">
    <property type="entry name" value="P-loop containing nucleotide triphosphate hydrolases"/>
    <property type="match status" value="2"/>
</dbReference>
<organism evidence="12 13">
    <name type="scientific">Robinsoniella peoriensis</name>
    <dbReference type="NCBI Taxonomy" id="180332"/>
    <lineage>
        <taxon>Bacteria</taxon>
        <taxon>Bacillati</taxon>
        <taxon>Bacillota</taxon>
        <taxon>Clostridia</taxon>
        <taxon>Lachnospirales</taxon>
        <taxon>Lachnospiraceae</taxon>
        <taxon>Robinsoniella</taxon>
    </lineage>
</organism>
<dbReference type="NCBIfam" id="TIGR00634">
    <property type="entry name" value="recN"/>
    <property type="match status" value="1"/>
</dbReference>
<accession>A0A4U8QAB2</accession>
<evidence type="ECO:0000256" key="4">
    <source>
        <dbReference type="ARBA" id="ARBA00022741"/>
    </source>
</evidence>
<dbReference type="GO" id="GO:0006281">
    <property type="term" value="P:DNA repair"/>
    <property type="evidence" value="ECO:0007669"/>
    <property type="project" value="UniProtKB-KW"/>
</dbReference>
<sequence length="560" mass="62766">MLLNLHVKNMALIQELEVDFRKGLNILTGETGAGKSIIIGSVNVALGLKSFKEFAREDADYALAELVFSVEQENQKKQILDMDIPIEDDQVIISRKLMNGRSITKVNGETVPVSVVKELAEILIDIHGQHEHQSLLNKKNHLQILDEFAKEELAKYKDKGAALYRNYTKIKHQLSDTRMDEAQKAKEMDFLQFEVDEIEEAGLKIGEDEELEAQFRKLSNGKKIIEYITEIHDLCGNDSMSGAAENLGRSLRNLSLVTEYDKELEGLYNQLADVESLLSDFNRELSAYMGSISFDGEDFAKIEDRLDFINHLKSKCGNSIKAILAYKDEKEKRLSELRDYDAYMERLNGEFEACKAELDKNAAKMSAIRKSYGKKLAKTIREALVDLNFLEVQFEIAVDQTGQADANGYDEVCFMISTNPGESVKPLGSVASGGELSRIMLAIKTVLADKDATETLIFDEIDVGISGRTAQKVSEKLAVIARNHQVICITHLAQIASMSDSHYVIEKKIVKNNTITSIRELSEDESIHEIARILGGAKITETVMESAKEMKELALCTKKY</sequence>
<dbReference type="GO" id="GO:0005524">
    <property type="term" value="F:ATP binding"/>
    <property type="evidence" value="ECO:0007669"/>
    <property type="project" value="UniProtKB-KW"/>
</dbReference>
<evidence type="ECO:0000256" key="2">
    <source>
        <dbReference type="ARBA" id="ARBA00009441"/>
    </source>
</evidence>
<name>A0A4U8QAB2_9FIRM</name>
<dbReference type="GO" id="GO:0043590">
    <property type="term" value="C:bacterial nucleoid"/>
    <property type="evidence" value="ECO:0007669"/>
    <property type="project" value="TreeGrafter"/>
</dbReference>
<keyword evidence="6" id="KW-0067">ATP-binding</keyword>
<dbReference type="STRING" id="180332.GCA_000797495_03692"/>
<evidence type="ECO:0000256" key="3">
    <source>
        <dbReference type="ARBA" id="ARBA00021315"/>
    </source>
</evidence>
<evidence type="ECO:0000256" key="8">
    <source>
        <dbReference type="ARBA" id="ARBA00033408"/>
    </source>
</evidence>
<dbReference type="Pfam" id="PF02463">
    <property type="entry name" value="SMC_N"/>
    <property type="match status" value="1"/>
</dbReference>
<comment type="caution">
    <text evidence="12">The sequence shown here is derived from an EMBL/GenBank/DDBJ whole genome shotgun (WGS) entry which is preliminary data.</text>
</comment>
<evidence type="ECO:0000256" key="10">
    <source>
        <dbReference type="SAM" id="Coils"/>
    </source>
</evidence>
<proteinExistence type="inferred from homology"/>
<evidence type="ECO:0000256" key="1">
    <source>
        <dbReference type="ARBA" id="ARBA00003618"/>
    </source>
</evidence>
<reference evidence="12 13" key="1">
    <citation type="journal article" date="2019" name="Anaerobe">
        <title>Detection of Robinsoniella peoriensis in multiple bone samples of a trauma patient.</title>
        <authorList>
            <person name="Schrottner P."/>
            <person name="Hartwich K."/>
            <person name="Bunk B."/>
            <person name="Schober I."/>
            <person name="Helbig S."/>
            <person name="Rudolph W.W."/>
            <person name="Gunzer F."/>
        </authorList>
    </citation>
    <scope>NUCLEOTIDE SEQUENCE [LARGE SCALE GENOMIC DNA]</scope>
    <source>
        <strain evidence="12 13">DSM 106044</strain>
    </source>
</reference>
<keyword evidence="7 9" id="KW-0234">DNA repair</keyword>
<dbReference type="EMBL" id="QGQD01000040">
    <property type="protein sequence ID" value="TLD01394.1"/>
    <property type="molecule type" value="Genomic_DNA"/>
</dbReference>
<protein>
    <recommendedName>
        <fullName evidence="3 9">DNA repair protein RecN</fullName>
    </recommendedName>
    <alternativeName>
        <fullName evidence="8 9">Recombination protein N</fullName>
    </alternativeName>
</protein>
<dbReference type="PANTHER" id="PTHR11059:SF0">
    <property type="entry name" value="DNA REPAIR PROTEIN RECN"/>
    <property type="match status" value="1"/>
</dbReference>
<keyword evidence="5 9" id="KW-0227">DNA damage</keyword>
<keyword evidence="10" id="KW-0175">Coiled coil</keyword>
<dbReference type="InterPro" id="IPR003395">
    <property type="entry name" value="RecF/RecN/SMC_N"/>
</dbReference>
<evidence type="ECO:0000256" key="9">
    <source>
        <dbReference type="PIRNR" id="PIRNR003128"/>
    </source>
</evidence>
<keyword evidence="4" id="KW-0547">Nucleotide-binding</keyword>
<dbReference type="InterPro" id="IPR004604">
    <property type="entry name" value="DNA_recomb/repair_RecN"/>
</dbReference>
<evidence type="ECO:0000256" key="7">
    <source>
        <dbReference type="ARBA" id="ARBA00023204"/>
    </source>
</evidence>
<dbReference type="InterPro" id="IPR027417">
    <property type="entry name" value="P-loop_NTPase"/>
</dbReference>
<dbReference type="PANTHER" id="PTHR11059">
    <property type="entry name" value="DNA REPAIR PROTEIN RECN"/>
    <property type="match status" value="1"/>
</dbReference>
<keyword evidence="13" id="KW-1185">Reference proteome</keyword>
<dbReference type="PIRSF" id="PIRSF003128">
    <property type="entry name" value="RecN"/>
    <property type="match status" value="1"/>
</dbReference>
<dbReference type="GO" id="GO:0009432">
    <property type="term" value="P:SOS response"/>
    <property type="evidence" value="ECO:0007669"/>
    <property type="project" value="TreeGrafter"/>
</dbReference>
<feature type="coiled-coil region" evidence="10">
    <location>
        <begin position="257"/>
        <end position="284"/>
    </location>
</feature>
<evidence type="ECO:0000313" key="13">
    <source>
        <dbReference type="Proteomes" id="UP000306509"/>
    </source>
</evidence>
<feature type="domain" description="RecF/RecN/SMC N-terminal" evidence="11">
    <location>
        <begin position="5"/>
        <end position="507"/>
    </location>
</feature>
<evidence type="ECO:0000313" key="12">
    <source>
        <dbReference type="EMBL" id="TLD01394.1"/>
    </source>
</evidence>
<evidence type="ECO:0000259" key="11">
    <source>
        <dbReference type="Pfam" id="PF02463"/>
    </source>
</evidence>
<dbReference type="AlphaFoldDB" id="A0A4U8QAB2"/>
<dbReference type="CDD" id="cd03241">
    <property type="entry name" value="ABC_RecN"/>
    <property type="match status" value="2"/>
</dbReference>
<comment type="similarity">
    <text evidence="2 9">Belongs to the RecN family.</text>
</comment>